<dbReference type="GO" id="GO:0005576">
    <property type="term" value="C:extracellular region"/>
    <property type="evidence" value="ECO:0007669"/>
    <property type="project" value="UniProtKB-SubCell"/>
</dbReference>
<evidence type="ECO:0000313" key="7">
    <source>
        <dbReference type="EMBL" id="KAJ8274166.1"/>
    </source>
</evidence>
<evidence type="ECO:0000256" key="5">
    <source>
        <dbReference type="ARBA" id="ARBA00022729"/>
    </source>
</evidence>
<feature type="region of interest" description="Disordered" evidence="6">
    <location>
        <begin position="607"/>
        <end position="661"/>
    </location>
</feature>
<keyword evidence="5" id="KW-0732">Signal</keyword>
<feature type="compositionally biased region" description="Basic and acidic residues" evidence="6">
    <location>
        <begin position="366"/>
        <end position="375"/>
    </location>
</feature>
<dbReference type="GO" id="GO:0030141">
    <property type="term" value="C:secretory granule"/>
    <property type="evidence" value="ECO:0007669"/>
    <property type="project" value="InterPro"/>
</dbReference>
<sequence>MSCDYWTRTPTPPPLQVRSGDWRPPRSCQHLTGVLMNGLGGERHSRLPVSATAPFAAAETRCEIANLPQRIGPSASAFEWVTARTGDTMLSVHQLSLTGAAFLLATFLHTWGAQSASLRQHRLRSGDADGRALSPVFAPNYDMVKALEYIESLRQQTGREEELARDYGDDADDADRSPYPPRLAQERGDAADWQDHKTQQWLKALLRNLQKQAGSEPAGQPAASSPRYAQKSRQYAAAEQEDSPAASEIIDYGGNPKPHKKYPLMFEDETSQESPYKRANEHAEEQYTPQGLATLQSVFEELGKLSATKNQKRQNLDEEGQKFYRGGDDDDDDDLYRLRSLAYEDVAGGEDWAPVEENVETEEEVKDSQELFDRGLDDDDGLKRSASPMYADKDDQDDINRLVDYYLLKILEKTERTEEKRGREPERRAEKGLQRPAYSVDPVAFYQLMEISRKLQIPPEDLVEMVRNGEIKKQDQRQDAEEEPEGADDLATEDAAAFTIKTQNAKYFLKQSPPKNTPARHPAASGRRGNYFQAKPKVLDKRGDDYDDTVDEDELATFLAAKMLAQYPEVTSKAEQRRSAQRNAQEPFAYGIPEQVIKDYIDQLDSEKTSAVKRQAETEVDDSTQTQRSDDVTLPDTTTVQKPEAERNDEKEMNGKTLGGM</sequence>
<feature type="region of interest" description="Disordered" evidence="6">
    <location>
        <begin position="414"/>
        <end position="435"/>
    </location>
</feature>
<dbReference type="AlphaFoldDB" id="A0A9Q1DKU4"/>
<dbReference type="Proteomes" id="UP001152803">
    <property type="component" value="Unassembled WGS sequence"/>
</dbReference>
<evidence type="ECO:0000313" key="8">
    <source>
        <dbReference type="Proteomes" id="UP001152803"/>
    </source>
</evidence>
<feature type="region of interest" description="Disordered" evidence="6">
    <location>
        <begin position="569"/>
        <end position="592"/>
    </location>
</feature>
<feature type="region of interest" description="Disordered" evidence="6">
    <location>
        <begin position="158"/>
        <end position="194"/>
    </location>
</feature>
<evidence type="ECO:0008006" key="9">
    <source>
        <dbReference type="Google" id="ProtNLM"/>
    </source>
</evidence>
<feature type="compositionally biased region" description="Basic and acidic residues" evidence="6">
    <location>
        <begin position="158"/>
        <end position="168"/>
    </location>
</feature>
<name>A0A9Q1DKU4_CONCO</name>
<dbReference type="Pfam" id="PF01271">
    <property type="entry name" value="Granin"/>
    <property type="match status" value="1"/>
</dbReference>
<dbReference type="OrthoDB" id="8894600at2759"/>
<feature type="region of interest" description="Disordered" evidence="6">
    <location>
        <begin position="211"/>
        <end position="258"/>
    </location>
</feature>
<dbReference type="EMBL" id="JAFJMO010000006">
    <property type="protein sequence ID" value="KAJ8274166.1"/>
    <property type="molecule type" value="Genomic_DNA"/>
</dbReference>
<evidence type="ECO:0000256" key="1">
    <source>
        <dbReference type="ARBA" id="ARBA00004613"/>
    </source>
</evidence>
<feature type="compositionally biased region" description="Basic and acidic residues" evidence="6">
    <location>
        <begin position="467"/>
        <end position="479"/>
    </location>
</feature>
<feature type="compositionally biased region" description="Basic and acidic residues" evidence="6">
    <location>
        <begin position="414"/>
        <end position="433"/>
    </location>
</feature>
<dbReference type="PANTHER" id="PTHR15119:SF0">
    <property type="entry name" value="SECRETOGRANIN-2"/>
    <property type="match status" value="1"/>
</dbReference>
<dbReference type="InterPro" id="IPR038858">
    <property type="entry name" value="ScgII"/>
</dbReference>
<evidence type="ECO:0000256" key="4">
    <source>
        <dbReference type="ARBA" id="ARBA00022685"/>
    </source>
</evidence>
<keyword evidence="4" id="KW-0165">Cleavage on pair of basic residues</keyword>
<keyword evidence="3" id="KW-0964">Secreted</keyword>
<dbReference type="PANTHER" id="PTHR15119">
    <property type="entry name" value="SECRETOGRANIN II"/>
    <property type="match status" value="1"/>
</dbReference>
<evidence type="ECO:0000256" key="3">
    <source>
        <dbReference type="ARBA" id="ARBA00022525"/>
    </source>
</evidence>
<reference evidence="7" key="1">
    <citation type="journal article" date="2023" name="Science">
        <title>Genome structures resolve the early diversification of teleost fishes.</title>
        <authorList>
            <person name="Parey E."/>
            <person name="Louis A."/>
            <person name="Montfort J."/>
            <person name="Bouchez O."/>
            <person name="Roques C."/>
            <person name="Iampietro C."/>
            <person name="Lluch J."/>
            <person name="Castinel A."/>
            <person name="Donnadieu C."/>
            <person name="Desvignes T."/>
            <person name="Floi Bucao C."/>
            <person name="Jouanno E."/>
            <person name="Wen M."/>
            <person name="Mejri S."/>
            <person name="Dirks R."/>
            <person name="Jansen H."/>
            <person name="Henkel C."/>
            <person name="Chen W.J."/>
            <person name="Zahm M."/>
            <person name="Cabau C."/>
            <person name="Klopp C."/>
            <person name="Thompson A.W."/>
            <person name="Robinson-Rechavi M."/>
            <person name="Braasch I."/>
            <person name="Lecointre G."/>
            <person name="Bobe J."/>
            <person name="Postlethwait J.H."/>
            <person name="Berthelot C."/>
            <person name="Roest Crollius H."/>
            <person name="Guiguen Y."/>
        </authorList>
    </citation>
    <scope>NUCLEOTIDE SEQUENCE</scope>
    <source>
        <strain evidence="7">Concon-B</strain>
    </source>
</reference>
<feature type="compositionally biased region" description="Basic and acidic residues" evidence="6">
    <location>
        <begin position="184"/>
        <end position="194"/>
    </location>
</feature>
<accession>A0A9Q1DKU4</accession>
<feature type="region of interest" description="Disordered" evidence="6">
    <location>
        <begin position="506"/>
        <end position="546"/>
    </location>
</feature>
<feature type="region of interest" description="Disordered" evidence="6">
    <location>
        <begin position="467"/>
        <end position="490"/>
    </location>
</feature>
<comment type="caution">
    <text evidence="7">The sequence shown here is derived from an EMBL/GenBank/DDBJ whole genome shotgun (WGS) entry which is preliminary data.</text>
</comment>
<comment type="similarity">
    <text evidence="2">Belongs to the chromogranin/secretogranin protein family.</text>
</comment>
<dbReference type="InterPro" id="IPR001990">
    <property type="entry name" value="Granin"/>
</dbReference>
<gene>
    <name evidence="7" type="ORF">COCON_G00087910</name>
</gene>
<feature type="compositionally biased region" description="Basic and acidic residues" evidence="6">
    <location>
        <begin position="314"/>
        <end position="327"/>
    </location>
</feature>
<feature type="compositionally biased region" description="Basic and acidic residues" evidence="6">
    <location>
        <begin position="607"/>
        <end position="617"/>
    </location>
</feature>
<feature type="region of interest" description="Disordered" evidence="6">
    <location>
        <begin position="1"/>
        <end position="22"/>
    </location>
</feature>
<feature type="region of interest" description="Disordered" evidence="6">
    <location>
        <begin position="349"/>
        <end position="394"/>
    </location>
</feature>
<feature type="compositionally biased region" description="Acidic residues" evidence="6">
    <location>
        <begin position="353"/>
        <end position="365"/>
    </location>
</feature>
<feature type="compositionally biased region" description="Basic and acidic residues" evidence="6">
    <location>
        <begin position="643"/>
        <end position="654"/>
    </location>
</feature>
<evidence type="ECO:0000256" key="6">
    <source>
        <dbReference type="SAM" id="MobiDB-lite"/>
    </source>
</evidence>
<proteinExistence type="inferred from homology"/>
<feature type="region of interest" description="Disordered" evidence="6">
    <location>
        <begin position="308"/>
        <end position="334"/>
    </location>
</feature>
<protein>
    <recommendedName>
        <fullName evidence="9">Secretoneurin</fullName>
    </recommendedName>
</protein>
<feature type="compositionally biased region" description="Acidic residues" evidence="6">
    <location>
        <begin position="480"/>
        <end position="490"/>
    </location>
</feature>
<keyword evidence="8" id="KW-1185">Reference proteome</keyword>
<comment type="subcellular location">
    <subcellularLocation>
        <location evidence="1">Secreted</location>
    </subcellularLocation>
</comment>
<evidence type="ECO:0000256" key="2">
    <source>
        <dbReference type="ARBA" id="ARBA00005723"/>
    </source>
</evidence>
<organism evidence="7 8">
    <name type="scientific">Conger conger</name>
    <name type="common">Conger eel</name>
    <name type="synonym">Muraena conger</name>
    <dbReference type="NCBI Taxonomy" id="82655"/>
    <lineage>
        <taxon>Eukaryota</taxon>
        <taxon>Metazoa</taxon>
        <taxon>Chordata</taxon>
        <taxon>Craniata</taxon>
        <taxon>Vertebrata</taxon>
        <taxon>Euteleostomi</taxon>
        <taxon>Actinopterygii</taxon>
        <taxon>Neopterygii</taxon>
        <taxon>Teleostei</taxon>
        <taxon>Anguilliformes</taxon>
        <taxon>Congridae</taxon>
        <taxon>Conger</taxon>
    </lineage>
</organism>